<evidence type="ECO:0000313" key="3">
    <source>
        <dbReference type="EMBL" id="TLF50742.1"/>
    </source>
</evidence>
<gene>
    <name evidence="3" type="ORF">FEI13_08670</name>
</gene>
<dbReference type="PANTHER" id="PTHR34180:SF1">
    <property type="entry name" value="BETA-ALANYL-DOPAMINE_CARCININE HYDROLASE"/>
    <property type="match status" value="1"/>
</dbReference>
<dbReference type="GO" id="GO:0016740">
    <property type="term" value="F:transferase activity"/>
    <property type="evidence" value="ECO:0007669"/>
    <property type="project" value="UniProtKB-KW"/>
</dbReference>
<protein>
    <submittedName>
        <fullName evidence="3">Peptidase C45 acyl-coenzyme A--6-aminopenicillanic acid acyl-transferase</fullName>
    </submittedName>
</protein>
<accession>A0A5R8MHZ2</accession>
<evidence type="ECO:0000313" key="4">
    <source>
        <dbReference type="Proteomes" id="UP000306973"/>
    </source>
</evidence>
<dbReference type="Proteomes" id="UP000306973">
    <property type="component" value="Unassembled WGS sequence"/>
</dbReference>
<reference evidence="3 4" key="1">
    <citation type="journal article" date="2007" name="Int. J. Syst. Evol. Microbiol.">
        <title>Halomonas saccharevitans sp. nov., Halomonas arcis sp. nov. and Halomonas subterranea sp. nov., halophilic bacteria isolated from hypersaline environments of China.</title>
        <authorList>
            <person name="Xu X.W."/>
            <person name="Wu Y.H."/>
            <person name="Zhou Z."/>
            <person name="Wang C.S."/>
            <person name="Zhou Y.G."/>
            <person name="Zhang H.B."/>
            <person name="Wang Y."/>
            <person name="Wu M."/>
        </authorList>
    </citation>
    <scope>NUCLEOTIDE SEQUENCE [LARGE SCALE GENOMIC DNA]</scope>
    <source>
        <strain evidence="3 4">TBZ3</strain>
    </source>
</reference>
<dbReference type="InterPro" id="IPR005079">
    <property type="entry name" value="Peptidase_C45_hydrolase"/>
</dbReference>
<dbReference type="NCBIfam" id="NF040521">
    <property type="entry name" value="C45_proenzyme"/>
    <property type="match status" value="1"/>
</dbReference>
<dbReference type="Gene3D" id="1.10.10.2120">
    <property type="match status" value="1"/>
</dbReference>
<dbReference type="AlphaFoldDB" id="A0A5R8MHZ2"/>
<dbReference type="Gene3D" id="3.60.60.10">
    <property type="entry name" value="Penicillin V Acylase, Chain A"/>
    <property type="match status" value="1"/>
</dbReference>
<dbReference type="RefSeq" id="WP_138181146.1">
    <property type="nucleotide sequence ID" value="NZ_VBUI01000011.1"/>
</dbReference>
<evidence type="ECO:0000256" key="1">
    <source>
        <dbReference type="SAM" id="MobiDB-lite"/>
    </source>
</evidence>
<organism evidence="3 4">
    <name type="scientific">Halomonas urmiana</name>
    <dbReference type="NCBI Taxonomy" id="490901"/>
    <lineage>
        <taxon>Bacteria</taxon>
        <taxon>Pseudomonadati</taxon>
        <taxon>Pseudomonadota</taxon>
        <taxon>Gammaproteobacteria</taxon>
        <taxon>Oceanospirillales</taxon>
        <taxon>Halomonadaceae</taxon>
        <taxon>Halomonas</taxon>
    </lineage>
</organism>
<dbReference type="InterPro" id="IPR047794">
    <property type="entry name" value="C45_proenzyme-like"/>
</dbReference>
<keyword evidence="3" id="KW-0808">Transferase</keyword>
<dbReference type="PANTHER" id="PTHR34180">
    <property type="entry name" value="PEPTIDASE C45"/>
    <property type="match status" value="1"/>
</dbReference>
<dbReference type="Pfam" id="PF03417">
    <property type="entry name" value="AAT"/>
    <property type="match status" value="1"/>
</dbReference>
<feature type="domain" description="Peptidase C45 hydrolase" evidence="2">
    <location>
        <begin position="108"/>
        <end position="337"/>
    </location>
</feature>
<evidence type="ECO:0000259" key="2">
    <source>
        <dbReference type="Pfam" id="PF03417"/>
    </source>
</evidence>
<dbReference type="InterPro" id="IPR047801">
    <property type="entry name" value="Peptidase_C45"/>
</dbReference>
<name>A0A5R8MHZ2_9GAMM</name>
<feature type="region of interest" description="Disordered" evidence="1">
    <location>
        <begin position="339"/>
        <end position="365"/>
    </location>
</feature>
<sequence>MHITPLTGSRAEIGEAHGRAHGERITHSLTVYDRLFQDFVDLDWARARRVAERFLPMIERGFPAILEEMEGIARGAGLDFADILTLNCRSEISLTQASGGCSAFALTRDGTQWLAQNWDWRSDQLHNVVALEISGDDAPALISIGEAGMVAKIGMNEHGLGVCLNAIRSQTCGEGLPIHVALRKILECRDLDDAVAVARHDRVCSPAHFLVAQGDSRALGLEVHPGEPGMLSPDDGVVTHTNHLYAGGGAERVEDFPRADSRPRLARLEALLREALPSRGEIGEGEFFALLGDHDGAPLSICRHFNPDQPAEERMETLFAVVMDLTRRRLTLRHGKPCESDESLTVQFGDAPGVDPDQARQGIER</sequence>
<proteinExistence type="predicted"/>
<dbReference type="OrthoDB" id="8109453at2"/>
<dbReference type="EMBL" id="VBUI01000011">
    <property type="protein sequence ID" value="TLF50742.1"/>
    <property type="molecule type" value="Genomic_DNA"/>
</dbReference>
<comment type="caution">
    <text evidence="3">The sequence shown here is derived from an EMBL/GenBank/DDBJ whole genome shotgun (WGS) entry which is preliminary data.</text>
</comment>
<keyword evidence="4" id="KW-1185">Reference proteome</keyword>